<keyword evidence="3" id="KW-1185">Reference proteome</keyword>
<accession>A0AAV5UX98</accession>
<name>A0AAV5UX98_9BILA</name>
<sequence length="107" mass="11739">NNDLVTVSTMISLLFLLASFVPLTLSDSLSDIKANNAFMKDLDAKMDSADPLEALKILSENVRQQMEMARPMGALTAKAINERIEPGSVDAQALAEVRRGMKEREES</sequence>
<organism evidence="2 3">
    <name type="scientific">Pristionchus fissidentatus</name>
    <dbReference type="NCBI Taxonomy" id="1538716"/>
    <lineage>
        <taxon>Eukaryota</taxon>
        <taxon>Metazoa</taxon>
        <taxon>Ecdysozoa</taxon>
        <taxon>Nematoda</taxon>
        <taxon>Chromadorea</taxon>
        <taxon>Rhabditida</taxon>
        <taxon>Rhabditina</taxon>
        <taxon>Diplogasteromorpha</taxon>
        <taxon>Diplogasteroidea</taxon>
        <taxon>Neodiplogasteridae</taxon>
        <taxon>Pristionchus</taxon>
    </lineage>
</organism>
<feature type="non-terminal residue" evidence="2">
    <location>
        <position position="107"/>
    </location>
</feature>
<dbReference type="AlphaFoldDB" id="A0AAV5UX98"/>
<feature type="chain" id="PRO_5043944034" evidence="1">
    <location>
        <begin position="27"/>
        <end position="107"/>
    </location>
</feature>
<reference evidence="2" key="1">
    <citation type="submission" date="2023-10" db="EMBL/GenBank/DDBJ databases">
        <title>Genome assembly of Pristionchus species.</title>
        <authorList>
            <person name="Yoshida K."/>
            <person name="Sommer R.J."/>
        </authorList>
    </citation>
    <scope>NUCLEOTIDE SEQUENCE</scope>
    <source>
        <strain evidence="2">RS5133</strain>
    </source>
</reference>
<protein>
    <submittedName>
        <fullName evidence="2">Uncharacterized protein</fullName>
    </submittedName>
</protein>
<feature type="non-terminal residue" evidence="2">
    <location>
        <position position="1"/>
    </location>
</feature>
<dbReference type="Proteomes" id="UP001432322">
    <property type="component" value="Unassembled WGS sequence"/>
</dbReference>
<gene>
    <name evidence="2" type="ORF">PFISCL1PPCAC_3199</name>
</gene>
<evidence type="ECO:0000313" key="2">
    <source>
        <dbReference type="EMBL" id="GMT11902.1"/>
    </source>
</evidence>
<feature type="signal peptide" evidence="1">
    <location>
        <begin position="1"/>
        <end position="26"/>
    </location>
</feature>
<evidence type="ECO:0000256" key="1">
    <source>
        <dbReference type="SAM" id="SignalP"/>
    </source>
</evidence>
<evidence type="ECO:0000313" key="3">
    <source>
        <dbReference type="Proteomes" id="UP001432322"/>
    </source>
</evidence>
<comment type="caution">
    <text evidence="2">The sequence shown here is derived from an EMBL/GenBank/DDBJ whole genome shotgun (WGS) entry which is preliminary data.</text>
</comment>
<dbReference type="EMBL" id="BTSY01000001">
    <property type="protein sequence ID" value="GMT11902.1"/>
    <property type="molecule type" value="Genomic_DNA"/>
</dbReference>
<proteinExistence type="predicted"/>
<keyword evidence="1" id="KW-0732">Signal</keyword>